<dbReference type="SUPFAM" id="SSF54593">
    <property type="entry name" value="Glyoxalase/Bleomycin resistance protein/Dihydroxybiphenyl dioxygenase"/>
    <property type="match status" value="2"/>
</dbReference>
<dbReference type="RefSeq" id="WP_012861600.1">
    <property type="nucleotide sequence ID" value="NC_013517.1"/>
</dbReference>
<dbReference type="Pfam" id="PF00903">
    <property type="entry name" value="Glyoxalase"/>
    <property type="match status" value="1"/>
</dbReference>
<sequence>MMKIDNVILKVKDIDKMTAFYEKVLGMKVRKRDSERTELGTDKDTLLILKTNEKLKYRKPETANLYHIAYLLPERTDLAVFLRHIMDIGFDGLGAADHLVSEAIYLNDPENNGIEIYTDRNKEGWSYTNNGDVVMDTLSLNADELYYLSSNSNFRMPDGSRVGHVHMQGVNIPEIRKFYEDILLLNKTAVMPNAVFMSYDGYHHHFAFNHWDSRISKPGDNTSTGLEAIEYEIDKERYEHIKNNAEKNLKYPDLEIMDGYFMINDLNNVKLIINNKN</sequence>
<keyword evidence="3" id="KW-1185">Reference proteome</keyword>
<proteinExistence type="predicted"/>
<dbReference type="KEGG" id="str:Sterm_2152"/>
<accession>D1AK90</accession>
<dbReference type="InterPro" id="IPR029068">
    <property type="entry name" value="Glyas_Bleomycin-R_OHBP_Dase"/>
</dbReference>
<dbReference type="InterPro" id="IPR037523">
    <property type="entry name" value="VOC_core"/>
</dbReference>
<dbReference type="Gene3D" id="3.10.180.10">
    <property type="entry name" value="2,3-Dihydroxybiphenyl 1,2-Dioxygenase, domain 1"/>
    <property type="match status" value="2"/>
</dbReference>
<evidence type="ECO:0000259" key="1">
    <source>
        <dbReference type="PROSITE" id="PS51819"/>
    </source>
</evidence>
<organism evidence="2 3">
    <name type="scientific">Sebaldella termitidis (strain ATCC 33386 / NCTC 11300)</name>
    <dbReference type="NCBI Taxonomy" id="526218"/>
    <lineage>
        <taxon>Bacteria</taxon>
        <taxon>Fusobacteriati</taxon>
        <taxon>Fusobacteriota</taxon>
        <taxon>Fusobacteriia</taxon>
        <taxon>Fusobacteriales</taxon>
        <taxon>Leptotrichiaceae</taxon>
        <taxon>Sebaldella</taxon>
    </lineage>
</organism>
<reference evidence="2 3" key="2">
    <citation type="journal article" date="2010" name="Stand. Genomic Sci.">
        <title>Complete genome sequence of Sebaldella termitidis type strain (NCTC 11300).</title>
        <authorList>
            <person name="Harmon-Smith M."/>
            <person name="Celia L."/>
            <person name="Chertkov O."/>
            <person name="Lapidus A."/>
            <person name="Copeland A."/>
            <person name="Glavina Del Rio T."/>
            <person name="Nolan M."/>
            <person name="Lucas S."/>
            <person name="Tice H."/>
            <person name="Cheng J.F."/>
            <person name="Han C."/>
            <person name="Detter J.C."/>
            <person name="Bruce D."/>
            <person name="Goodwin L."/>
            <person name="Pitluck S."/>
            <person name="Pati A."/>
            <person name="Liolios K."/>
            <person name="Ivanova N."/>
            <person name="Mavromatis K."/>
            <person name="Mikhailova N."/>
            <person name="Chen A."/>
            <person name="Palaniappan K."/>
            <person name="Land M."/>
            <person name="Hauser L."/>
            <person name="Chang Y.J."/>
            <person name="Jeffries C.D."/>
            <person name="Brettin T."/>
            <person name="Goker M."/>
            <person name="Beck B."/>
            <person name="Bristow J."/>
            <person name="Eisen J.A."/>
            <person name="Markowitz V."/>
            <person name="Hugenholtz P."/>
            <person name="Kyrpides N.C."/>
            <person name="Klenk H.P."/>
            <person name="Chen F."/>
        </authorList>
    </citation>
    <scope>NUCLEOTIDE SEQUENCE [LARGE SCALE GENOMIC DNA]</scope>
    <source>
        <strain evidence="3">ATCC 33386 / NCTC 11300</strain>
    </source>
</reference>
<dbReference type="PROSITE" id="PS51819">
    <property type="entry name" value="VOC"/>
    <property type="match status" value="1"/>
</dbReference>
<dbReference type="HOGENOM" id="CLU_059557_0_0_0"/>
<dbReference type="eggNOG" id="COG2514">
    <property type="taxonomic scope" value="Bacteria"/>
</dbReference>
<protein>
    <submittedName>
        <fullName evidence="2">Glyoxalase/bleomycin resistance protein/dioxygenase</fullName>
    </submittedName>
</protein>
<evidence type="ECO:0000313" key="2">
    <source>
        <dbReference type="EMBL" id="ACZ09006.1"/>
    </source>
</evidence>
<dbReference type="STRING" id="526218.Sterm_2152"/>
<reference evidence="3" key="1">
    <citation type="submission" date="2009-09" db="EMBL/GenBank/DDBJ databases">
        <title>The complete chromosome of Sebaldella termitidis ATCC 33386.</title>
        <authorList>
            <consortium name="US DOE Joint Genome Institute (JGI-PGF)"/>
            <person name="Lucas S."/>
            <person name="Copeland A."/>
            <person name="Lapidus A."/>
            <person name="Glavina del Rio T."/>
            <person name="Dalin E."/>
            <person name="Tice H."/>
            <person name="Bruce D."/>
            <person name="Goodwin L."/>
            <person name="Pitluck S."/>
            <person name="Kyrpides N."/>
            <person name="Mavromatis K."/>
            <person name="Ivanova N."/>
            <person name="Mikhailova N."/>
            <person name="Sims D."/>
            <person name="Meincke L."/>
            <person name="Brettin T."/>
            <person name="Detter J.C."/>
            <person name="Han C."/>
            <person name="Larimer F."/>
            <person name="Land M."/>
            <person name="Hauser L."/>
            <person name="Markowitz V."/>
            <person name="Cheng J.F."/>
            <person name="Hugenholtz P."/>
            <person name="Woyke T."/>
            <person name="Wu D."/>
            <person name="Eisen J.A."/>
        </authorList>
    </citation>
    <scope>NUCLEOTIDE SEQUENCE [LARGE SCALE GENOMIC DNA]</scope>
    <source>
        <strain evidence="3">ATCC 33386 / NCTC 11300</strain>
    </source>
</reference>
<evidence type="ECO:0000313" key="3">
    <source>
        <dbReference type="Proteomes" id="UP000000845"/>
    </source>
</evidence>
<name>D1AK90_SEBTE</name>
<dbReference type="InterPro" id="IPR004360">
    <property type="entry name" value="Glyas_Fos-R_dOase_dom"/>
</dbReference>
<dbReference type="AlphaFoldDB" id="D1AK90"/>
<feature type="domain" description="VOC" evidence="1">
    <location>
        <begin position="3"/>
        <end position="119"/>
    </location>
</feature>
<dbReference type="PANTHER" id="PTHR43279:SF1">
    <property type="entry name" value="CATECHOL-2,3-DIOXYGENASE"/>
    <property type="match status" value="1"/>
</dbReference>
<dbReference type="EMBL" id="CP001739">
    <property type="protein sequence ID" value="ACZ09006.1"/>
    <property type="molecule type" value="Genomic_DNA"/>
</dbReference>
<gene>
    <name evidence="2" type="ordered locus">Sterm_2152</name>
</gene>
<dbReference type="PANTHER" id="PTHR43279">
    <property type="entry name" value="CATECHOL-2,3-DIOXYGENASE"/>
    <property type="match status" value="1"/>
</dbReference>
<dbReference type="Proteomes" id="UP000000845">
    <property type="component" value="Chromosome"/>
</dbReference>